<proteinExistence type="inferred from homology"/>
<evidence type="ECO:0000256" key="6">
    <source>
        <dbReference type="ARBA" id="ARBA00022723"/>
    </source>
</evidence>
<dbReference type="EC" id="3.1.12.1" evidence="3 13"/>
<protein>
    <recommendedName>
        <fullName evidence="4 13">CRISPR-associated exonuclease Cas4</fullName>
        <ecNumber evidence="3 13">3.1.12.1</ecNumber>
    </recommendedName>
</protein>
<accession>A0ABT1SNZ8</accession>
<evidence type="ECO:0000256" key="2">
    <source>
        <dbReference type="ARBA" id="ARBA00009189"/>
    </source>
</evidence>
<evidence type="ECO:0000256" key="9">
    <source>
        <dbReference type="ARBA" id="ARBA00023004"/>
    </source>
</evidence>
<dbReference type="NCBIfam" id="TIGR00372">
    <property type="entry name" value="cas4"/>
    <property type="match status" value="1"/>
</dbReference>
<keyword evidence="9 13" id="KW-0408">Iron</keyword>
<name>A0ABT1SNZ8_9FIRM</name>
<evidence type="ECO:0000256" key="12">
    <source>
        <dbReference type="ARBA" id="ARBA00023211"/>
    </source>
</evidence>
<evidence type="ECO:0000256" key="13">
    <source>
        <dbReference type="RuleBase" id="RU365022"/>
    </source>
</evidence>
<dbReference type="Pfam" id="PF01930">
    <property type="entry name" value="Cas_Cas4"/>
    <property type="match status" value="1"/>
</dbReference>
<comment type="cofactor">
    <cofactor evidence="13">
        <name>Mg(2+)</name>
        <dbReference type="ChEBI" id="CHEBI:18420"/>
    </cofactor>
    <cofactor evidence="13">
        <name>Mn(2+)</name>
        <dbReference type="ChEBI" id="CHEBI:29035"/>
    </cofactor>
    <text evidence="13">Mg(2+) or Mn(2+) required for ssDNA cleavage activity.</text>
</comment>
<evidence type="ECO:0000313" key="16">
    <source>
        <dbReference type="Proteomes" id="UP001206692"/>
    </source>
</evidence>
<dbReference type="PANTHER" id="PTHR36531">
    <property type="entry name" value="CRISPR-ASSOCIATED EXONUCLEASE CAS4"/>
    <property type="match status" value="1"/>
</dbReference>
<keyword evidence="11 13" id="KW-0051">Antiviral defense</keyword>
<dbReference type="InterPro" id="IPR051827">
    <property type="entry name" value="Cas4_exonuclease"/>
</dbReference>
<keyword evidence="7 13" id="KW-0378">Hydrolase</keyword>
<evidence type="ECO:0000256" key="11">
    <source>
        <dbReference type="ARBA" id="ARBA00023118"/>
    </source>
</evidence>
<gene>
    <name evidence="15" type="primary">cas4</name>
    <name evidence="15" type="ORF">NE675_00800</name>
</gene>
<evidence type="ECO:0000256" key="5">
    <source>
        <dbReference type="ARBA" id="ARBA00022722"/>
    </source>
</evidence>
<keyword evidence="6 13" id="KW-0479">Metal-binding</keyword>
<keyword evidence="5 13" id="KW-0540">Nuclease</keyword>
<comment type="caution">
    <text evidence="15">The sequence shown here is derived from an EMBL/GenBank/DDBJ whole genome shotgun (WGS) entry which is preliminary data.</text>
</comment>
<comment type="function">
    <text evidence="13">CRISPR (clustered regularly interspaced short palindromic repeat) is an adaptive immune system that provides protection against mobile genetic elements (viruses, transposable elements and conjugative plasmids). CRISPR clusters contain sequences complementary to antecedent mobile elements and target invading nucleic acids. CRISPR clusters are transcribed and processed into CRISPR RNA (crRNA).</text>
</comment>
<sequence length="218" mass="25729">MRYEEEEYLQIAEIQHFAFCPRQWALAYLEGQWQENVLTVDGHALHDKAHDSMSREKRKEKIIVRGMRVYSPILGISGDCDIVEFHQKKDGVFIPSFEGNYEVIPIEYKRGRPKEGEEDVLQLALQALCLEDMFCTTIPYGYIYYGETRRRQKTVFSEQQRETTQQLLSKMRQYIKNGYTPNVRRRKGCRKCSLANVCLPKLKEDTSVQDYLEKRLVE</sequence>
<comment type="similarity">
    <text evidence="2 13">Belongs to the CRISPR-associated exonuclease Cas4 family.</text>
</comment>
<dbReference type="Proteomes" id="UP001206692">
    <property type="component" value="Unassembled WGS sequence"/>
</dbReference>
<evidence type="ECO:0000256" key="4">
    <source>
        <dbReference type="ARBA" id="ARBA00020049"/>
    </source>
</evidence>
<organism evidence="15 16">
    <name type="scientific">Megasphaera massiliensis</name>
    <dbReference type="NCBI Taxonomy" id="1232428"/>
    <lineage>
        <taxon>Bacteria</taxon>
        <taxon>Bacillati</taxon>
        <taxon>Bacillota</taxon>
        <taxon>Negativicutes</taxon>
        <taxon>Veillonellales</taxon>
        <taxon>Veillonellaceae</taxon>
        <taxon>Megasphaera</taxon>
    </lineage>
</organism>
<evidence type="ECO:0000313" key="15">
    <source>
        <dbReference type="EMBL" id="MCQ5341576.1"/>
    </source>
</evidence>
<evidence type="ECO:0000256" key="3">
    <source>
        <dbReference type="ARBA" id="ARBA00012768"/>
    </source>
</evidence>
<dbReference type="RefSeq" id="WP_062412944.1">
    <property type="nucleotide sequence ID" value="NZ_JAJCOC010000001.1"/>
</dbReference>
<dbReference type="EMBL" id="JANGEW010000001">
    <property type="protein sequence ID" value="MCQ5341576.1"/>
    <property type="molecule type" value="Genomic_DNA"/>
</dbReference>
<evidence type="ECO:0000256" key="1">
    <source>
        <dbReference type="ARBA" id="ARBA00001966"/>
    </source>
</evidence>
<keyword evidence="8 13" id="KW-0269">Exonuclease</keyword>
<evidence type="ECO:0000259" key="14">
    <source>
        <dbReference type="Pfam" id="PF01930"/>
    </source>
</evidence>
<dbReference type="InterPro" id="IPR013343">
    <property type="entry name" value="CRISPR-assoc_prot_Cas4"/>
</dbReference>
<evidence type="ECO:0000256" key="10">
    <source>
        <dbReference type="ARBA" id="ARBA00023014"/>
    </source>
</evidence>
<evidence type="ECO:0000256" key="8">
    <source>
        <dbReference type="ARBA" id="ARBA00022839"/>
    </source>
</evidence>
<dbReference type="Gene3D" id="3.90.320.10">
    <property type="match status" value="1"/>
</dbReference>
<dbReference type="PANTHER" id="PTHR36531:SF6">
    <property type="entry name" value="DNA REPLICATION ATP-DEPENDENT HELICASE_NUCLEASE DNA2"/>
    <property type="match status" value="1"/>
</dbReference>
<feature type="domain" description="DUF83" evidence="14">
    <location>
        <begin position="11"/>
        <end position="199"/>
    </location>
</feature>
<dbReference type="InterPro" id="IPR022765">
    <property type="entry name" value="Dna2/Cas4_DUF83"/>
</dbReference>
<keyword evidence="10 13" id="KW-0411">Iron-sulfur</keyword>
<keyword evidence="16" id="KW-1185">Reference proteome</keyword>
<comment type="cofactor">
    <cofactor evidence="13">
        <name>iron-sulfur cluster</name>
        <dbReference type="ChEBI" id="CHEBI:30408"/>
    </cofactor>
</comment>
<comment type="cofactor">
    <cofactor evidence="1">
        <name>[4Fe-4S] cluster</name>
        <dbReference type="ChEBI" id="CHEBI:49883"/>
    </cofactor>
</comment>
<keyword evidence="12 13" id="KW-0464">Manganese</keyword>
<reference evidence="15 16" key="1">
    <citation type="submission" date="2022-06" db="EMBL/GenBank/DDBJ databases">
        <title>Isolation of gut microbiota from human fecal samples.</title>
        <authorList>
            <person name="Pamer E.G."/>
            <person name="Barat B."/>
            <person name="Waligurski E."/>
            <person name="Medina S."/>
            <person name="Paddock L."/>
            <person name="Mostad J."/>
        </authorList>
    </citation>
    <scope>NUCLEOTIDE SEQUENCE [LARGE SCALE GENOMIC DNA]</scope>
    <source>
        <strain evidence="15 16">DFI.1.1</strain>
    </source>
</reference>
<dbReference type="InterPro" id="IPR011604">
    <property type="entry name" value="PDDEXK-like_dom_sf"/>
</dbReference>
<evidence type="ECO:0000256" key="7">
    <source>
        <dbReference type="ARBA" id="ARBA00022801"/>
    </source>
</evidence>